<evidence type="ECO:0000313" key="8">
    <source>
        <dbReference type="Proteomes" id="UP000541154"/>
    </source>
</evidence>
<dbReference type="InterPro" id="IPR016161">
    <property type="entry name" value="Ald_DH/histidinol_DH"/>
</dbReference>
<name>A0A8H6E7X1_PETAA</name>
<dbReference type="SUPFAM" id="SSF53720">
    <property type="entry name" value="ALDH-like"/>
    <property type="match status" value="1"/>
</dbReference>
<feature type="domain" description="Aldehyde dehydrogenase" evidence="6">
    <location>
        <begin position="110"/>
        <end position="575"/>
    </location>
</feature>
<dbReference type="GO" id="GO:0006574">
    <property type="term" value="P:L-valine catabolic process"/>
    <property type="evidence" value="ECO:0007669"/>
    <property type="project" value="TreeGrafter"/>
</dbReference>
<keyword evidence="8" id="KW-1185">Reference proteome</keyword>
<comment type="similarity">
    <text evidence="1">Belongs to the aldehyde dehydrogenase family.</text>
</comment>
<evidence type="ECO:0000256" key="3">
    <source>
        <dbReference type="ARBA" id="ARBA00023002"/>
    </source>
</evidence>
<reference evidence="7 8" key="1">
    <citation type="submission" date="2019-04" db="EMBL/GenBank/DDBJ databases">
        <title>Aspergillus burnettii sp. nov., novel species from soil in southeast Queensland.</title>
        <authorList>
            <person name="Gilchrist C.L.M."/>
            <person name="Pitt J.I."/>
            <person name="Lange L."/>
            <person name="Lacey H.J."/>
            <person name="Vuong D."/>
            <person name="Midgley D.J."/>
            <person name="Greenfield P."/>
            <person name="Bradbury M."/>
            <person name="Lacey E."/>
            <person name="Busk P.K."/>
            <person name="Pilgaard B."/>
            <person name="Chooi Y.H."/>
            <person name="Piggott A.M."/>
        </authorList>
    </citation>
    <scope>NUCLEOTIDE SEQUENCE [LARGE SCALE GENOMIC DNA]</scope>
    <source>
        <strain evidence="7 8">FRR 5400</strain>
    </source>
</reference>
<dbReference type="InterPro" id="IPR016162">
    <property type="entry name" value="Ald_DH_N"/>
</dbReference>
<dbReference type="GO" id="GO:0005739">
    <property type="term" value="C:mitochondrion"/>
    <property type="evidence" value="ECO:0007669"/>
    <property type="project" value="TreeGrafter"/>
</dbReference>
<dbReference type="PROSITE" id="PS00070">
    <property type="entry name" value="ALDEHYDE_DEHYDR_CYS"/>
    <property type="match status" value="1"/>
</dbReference>
<dbReference type="Gene3D" id="3.40.605.10">
    <property type="entry name" value="Aldehyde Dehydrogenase, Chain A, domain 1"/>
    <property type="match status" value="1"/>
</dbReference>
<feature type="compositionally biased region" description="Low complexity" evidence="5">
    <location>
        <begin position="43"/>
        <end position="55"/>
    </location>
</feature>
<dbReference type="PANTHER" id="PTHR43866:SF3">
    <property type="entry name" value="METHYLMALONATE-SEMIALDEHYDE DEHYDROGENASE [ACYLATING], MITOCHONDRIAL"/>
    <property type="match status" value="1"/>
</dbReference>
<dbReference type="NCBIfam" id="TIGR01722">
    <property type="entry name" value="MMSDH"/>
    <property type="match status" value="1"/>
</dbReference>
<dbReference type="Gene3D" id="3.40.309.10">
    <property type="entry name" value="Aldehyde Dehydrogenase, Chain A, domain 2"/>
    <property type="match status" value="1"/>
</dbReference>
<dbReference type="GO" id="GO:0004491">
    <property type="term" value="F:methylmalonate-semialdehyde dehydrogenase (acylating, NAD) activity"/>
    <property type="evidence" value="ECO:0007669"/>
    <property type="project" value="UniProtKB-EC"/>
</dbReference>
<dbReference type="InterPro" id="IPR016163">
    <property type="entry name" value="Ald_DH_C"/>
</dbReference>
<dbReference type="CDD" id="cd07085">
    <property type="entry name" value="ALDH_F6_MMSDH"/>
    <property type="match status" value="1"/>
</dbReference>
<organism evidence="7 8">
    <name type="scientific">Petromyces alliaceus</name>
    <name type="common">Aspergillus alliaceus</name>
    <dbReference type="NCBI Taxonomy" id="209559"/>
    <lineage>
        <taxon>Eukaryota</taxon>
        <taxon>Fungi</taxon>
        <taxon>Dikarya</taxon>
        <taxon>Ascomycota</taxon>
        <taxon>Pezizomycotina</taxon>
        <taxon>Eurotiomycetes</taxon>
        <taxon>Eurotiomycetidae</taxon>
        <taxon>Eurotiales</taxon>
        <taxon>Aspergillaceae</taxon>
        <taxon>Aspergillus</taxon>
        <taxon>Aspergillus subgen. Circumdati</taxon>
    </lineage>
</organism>
<protein>
    <recommendedName>
        <fullName evidence="2">methylmalonate-semialdehyde dehydrogenase (CoA acylating)</fullName>
        <ecNumber evidence="2">1.2.1.27</ecNumber>
    </recommendedName>
</protein>
<dbReference type="FunFam" id="3.40.605.10:FF:000003">
    <property type="entry name" value="Methylmalonate-semialdehyde dehydrogenase [acylating]"/>
    <property type="match status" value="1"/>
</dbReference>
<evidence type="ECO:0000256" key="1">
    <source>
        <dbReference type="ARBA" id="ARBA00009986"/>
    </source>
</evidence>
<evidence type="ECO:0000256" key="4">
    <source>
        <dbReference type="ARBA" id="ARBA00023027"/>
    </source>
</evidence>
<dbReference type="Pfam" id="PF00171">
    <property type="entry name" value="Aldedh"/>
    <property type="match status" value="1"/>
</dbReference>
<accession>A0A8H6E7X1</accession>
<dbReference type="FunFam" id="3.40.309.10:FF:000002">
    <property type="entry name" value="Methylmalonate-semialdehyde dehydrogenase (Acylating)"/>
    <property type="match status" value="1"/>
</dbReference>
<evidence type="ECO:0000256" key="2">
    <source>
        <dbReference type="ARBA" id="ARBA00013048"/>
    </source>
</evidence>
<dbReference type="EMBL" id="SPNV01000102">
    <property type="protein sequence ID" value="KAF5861345.1"/>
    <property type="molecule type" value="Genomic_DNA"/>
</dbReference>
<dbReference type="AlphaFoldDB" id="A0A8H6E7X1"/>
<dbReference type="EC" id="1.2.1.27" evidence="2"/>
<comment type="caution">
    <text evidence="7">The sequence shown here is derived from an EMBL/GenBank/DDBJ whole genome shotgun (WGS) entry which is preliminary data.</text>
</comment>
<dbReference type="GO" id="GO:0006210">
    <property type="term" value="P:thymine catabolic process"/>
    <property type="evidence" value="ECO:0007669"/>
    <property type="project" value="TreeGrafter"/>
</dbReference>
<feature type="region of interest" description="Disordered" evidence="5">
    <location>
        <begin position="43"/>
        <end position="63"/>
    </location>
</feature>
<evidence type="ECO:0000256" key="5">
    <source>
        <dbReference type="SAM" id="MobiDB-lite"/>
    </source>
</evidence>
<dbReference type="Proteomes" id="UP000541154">
    <property type="component" value="Unassembled WGS sequence"/>
</dbReference>
<evidence type="ECO:0000259" key="6">
    <source>
        <dbReference type="Pfam" id="PF00171"/>
    </source>
</evidence>
<dbReference type="InterPro" id="IPR015590">
    <property type="entry name" value="Aldehyde_DH_dom"/>
</dbReference>
<gene>
    <name evidence="7" type="ORF">ETB97_000382</name>
</gene>
<evidence type="ECO:0000313" key="7">
    <source>
        <dbReference type="EMBL" id="KAF5861345.1"/>
    </source>
</evidence>
<sequence>MAARRSLARSLPTLRAASPRTSFANASSARSAASRSLMTSTRSSSSALAAQRTASVTSSSPNVAARRLHATAQQMVPATTSAAGTATEYPTDHKQIANPIDTANFLDNEFVASKATTWIDLHDPATNNLVTRVPQSTDEELRAAVRSAEKAFPAWRATSVIARQQIMFKFVSLIRANWDRLAASITLEQGKTFADAKGDVLRGLQVAETACGITTQLTGEVLEVAKDMETRSYREPLGVVAAICPFNFPAMIPLWCIPVATITGNCLVLKPSERDPGAAMILAELAKEAGFPAGVINIVHGSAKTVDFILDEPAIKAISFVGSNRAGEYIYTRGSANGKRVQANLGAKNHAAVLPDCNKNHTLNAIVGAAFGAAGQRCMALSTVVMVGETEEWLPEIAERAKALKVNGGFEEGADLGPVISPESKKRIEDLIASAEKEGAKILLDGRGFKPEKYPNGNFVGPTIITNVTPEMTCYKEEIFGPVLVCLSVPTLEDAIDLINKNEYGNGAAIFTRSGSTASRFQKDIEAGQIGINVPIPVPLPMFSFTGNKKSIAGGGANTFYGKPGLQFYTQQKTVTSHWRAEDAVSTKAHVVMPTHH</sequence>
<proteinExistence type="inferred from homology"/>
<dbReference type="InterPro" id="IPR016160">
    <property type="entry name" value="Ald_DH_CS_CYS"/>
</dbReference>
<keyword evidence="4" id="KW-0520">NAD</keyword>
<keyword evidence="3" id="KW-0560">Oxidoreductase</keyword>
<dbReference type="PANTHER" id="PTHR43866">
    <property type="entry name" value="MALONATE-SEMIALDEHYDE DEHYDROGENASE"/>
    <property type="match status" value="1"/>
</dbReference>
<dbReference type="InterPro" id="IPR010061">
    <property type="entry name" value="MeMal-semiAld_DH"/>
</dbReference>